<accession>A0A5N6SCG2</accession>
<evidence type="ECO:0000313" key="4">
    <source>
        <dbReference type="Proteomes" id="UP000325672"/>
    </source>
</evidence>
<evidence type="ECO:0000256" key="2">
    <source>
        <dbReference type="SAM" id="Phobius"/>
    </source>
</evidence>
<dbReference type="AlphaFoldDB" id="A0A5N6SCG2"/>
<keyword evidence="2" id="KW-0812">Transmembrane</keyword>
<feature type="region of interest" description="Disordered" evidence="1">
    <location>
        <begin position="1"/>
        <end position="31"/>
    </location>
</feature>
<sequence>MRGNAGPHGQPVQGRRSGIEIPPGGRINDEHDGFRLSPHRSFATRIDQEDHQGLCQPLVQLGNIYIDPPESIGIYITASNPARLGGTYLTNLTSFVSFPFIPFRYTYIHVLRAHLPVNLVYYCPPFFILFFYFSFRLVPFTFLRLY</sequence>
<dbReference type="Proteomes" id="UP000325672">
    <property type="component" value="Unassembled WGS sequence"/>
</dbReference>
<protein>
    <submittedName>
        <fullName evidence="3">Uncharacterized protein</fullName>
    </submittedName>
</protein>
<keyword evidence="2" id="KW-1133">Transmembrane helix</keyword>
<evidence type="ECO:0000256" key="1">
    <source>
        <dbReference type="SAM" id="MobiDB-lite"/>
    </source>
</evidence>
<dbReference type="RefSeq" id="XP_031906867.1">
    <property type="nucleotide sequence ID" value="XM_032063338.1"/>
</dbReference>
<keyword evidence="2" id="KW-0472">Membrane</keyword>
<feature type="transmembrane region" description="Helical" evidence="2">
    <location>
        <begin position="119"/>
        <end position="138"/>
    </location>
</feature>
<proteinExistence type="predicted"/>
<evidence type="ECO:0000313" key="3">
    <source>
        <dbReference type="EMBL" id="KAE8130804.1"/>
    </source>
</evidence>
<reference evidence="3 4" key="1">
    <citation type="submission" date="2019-04" db="EMBL/GenBank/DDBJ databases">
        <title>Friends and foes A comparative genomics study of 23 Aspergillus species from section Flavi.</title>
        <authorList>
            <consortium name="DOE Joint Genome Institute"/>
            <person name="Kjaerbolling I."/>
            <person name="Vesth T."/>
            <person name="Frisvad J.C."/>
            <person name="Nybo J.L."/>
            <person name="Theobald S."/>
            <person name="Kildgaard S."/>
            <person name="Isbrandt T."/>
            <person name="Kuo A."/>
            <person name="Sato A."/>
            <person name="Lyhne E.K."/>
            <person name="Kogle M.E."/>
            <person name="Wiebenga A."/>
            <person name="Kun R.S."/>
            <person name="Lubbers R.J."/>
            <person name="Makela M.R."/>
            <person name="Barry K."/>
            <person name="Chovatia M."/>
            <person name="Clum A."/>
            <person name="Daum C."/>
            <person name="Haridas S."/>
            <person name="He G."/>
            <person name="LaButti K."/>
            <person name="Lipzen A."/>
            <person name="Mondo S."/>
            <person name="Riley R."/>
            <person name="Salamov A."/>
            <person name="Simmons B.A."/>
            <person name="Magnuson J.K."/>
            <person name="Henrissat B."/>
            <person name="Mortensen U.H."/>
            <person name="Larsen T.O."/>
            <person name="Devries R.P."/>
            <person name="Grigoriev I.V."/>
            <person name="Machida M."/>
            <person name="Baker S.E."/>
            <person name="Andersen M.R."/>
        </authorList>
    </citation>
    <scope>NUCLEOTIDE SEQUENCE [LARGE SCALE GENOMIC DNA]</scope>
    <source>
        <strain evidence="3 4">CBS 117625</strain>
    </source>
</reference>
<dbReference type="GeneID" id="43647548"/>
<name>A0A5N6SCG2_ASPPS</name>
<feature type="transmembrane region" description="Helical" evidence="2">
    <location>
        <begin position="88"/>
        <end position="107"/>
    </location>
</feature>
<keyword evidence="4" id="KW-1185">Reference proteome</keyword>
<dbReference type="EMBL" id="ML743695">
    <property type="protein sequence ID" value="KAE8130804.1"/>
    <property type="molecule type" value="Genomic_DNA"/>
</dbReference>
<gene>
    <name evidence="3" type="ORF">BDV38DRAFT_43425</name>
</gene>
<organism evidence="3 4">
    <name type="scientific">Aspergillus pseudotamarii</name>
    <dbReference type="NCBI Taxonomy" id="132259"/>
    <lineage>
        <taxon>Eukaryota</taxon>
        <taxon>Fungi</taxon>
        <taxon>Dikarya</taxon>
        <taxon>Ascomycota</taxon>
        <taxon>Pezizomycotina</taxon>
        <taxon>Eurotiomycetes</taxon>
        <taxon>Eurotiomycetidae</taxon>
        <taxon>Eurotiales</taxon>
        <taxon>Aspergillaceae</taxon>
        <taxon>Aspergillus</taxon>
        <taxon>Aspergillus subgen. Circumdati</taxon>
    </lineage>
</organism>